<dbReference type="SUPFAM" id="SSF52540">
    <property type="entry name" value="P-loop containing nucleoside triphosphate hydrolases"/>
    <property type="match status" value="1"/>
</dbReference>
<dbReference type="InterPro" id="IPR003593">
    <property type="entry name" value="AAA+_ATPase"/>
</dbReference>
<dbReference type="GO" id="GO:0016887">
    <property type="term" value="F:ATP hydrolysis activity"/>
    <property type="evidence" value="ECO:0007669"/>
    <property type="project" value="InterPro"/>
</dbReference>
<dbReference type="InterPro" id="IPR027417">
    <property type="entry name" value="P-loop_NTPase"/>
</dbReference>
<organism evidence="2 3">
    <name type="scientific">Kiloniella litopenaei</name>
    <dbReference type="NCBI Taxonomy" id="1549748"/>
    <lineage>
        <taxon>Bacteria</taxon>
        <taxon>Pseudomonadati</taxon>
        <taxon>Pseudomonadota</taxon>
        <taxon>Alphaproteobacteria</taxon>
        <taxon>Rhodospirillales</taxon>
        <taxon>Kiloniellaceae</taxon>
        <taxon>Kiloniella</taxon>
    </lineage>
</organism>
<proteinExistence type="predicted"/>
<dbReference type="InterPro" id="IPR049945">
    <property type="entry name" value="AAA_22"/>
</dbReference>
<feature type="domain" description="AAA+ ATPase" evidence="1">
    <location>
        <begin position="296"/>
        <end position="502"/>
    </location>
</feature>
<dbReference type="GO" id="GO:0003676">
    <property type="term" value="F:nucleic acid binding"/>
    <property type="evidence" value="ECO:0007669"/>
    <property type="project" value="InterPro"/>
</dbReference>
<dbReference type="Pfam" id="PF13401">
    <property type="entry name" value="AAA_22"/>
    <property type="match status" value="1"/>
</dbReference>
<sequence>MGTLDVAEEKAFEIITDIKENLNEIISEEDAKIKIINRFLNECLGWSYQDFRTERKHDNGYSDYILSDNETPLLLIEAKRIGIIDVATAEKDKVKYLKISGSSLKKASQGIHQAASYSTPNGFPIAVLTDGITWIIFKTFVPGENYQLKEAIVFPSLEAVLSDFSEFYDLLSKQQFCKKIYNSLFDQIHNKRLLLSQDLKAPLEKEDIQLSHKSEIAFDLDRVFSSFFSRLTGDEDENLLIECFVETRESRIADFSLEKMTTSILGNITPSEKNVDIELTNLIKSNVEVEVSPSESGQTIFIVGPTGAGKTTFLDRFFKKTLTNPIRKRCVLARVNCLDATGREDTALEWITERLISELEKATYPDASPSWDDLLGLYHGEYLRRSKGVDAQLYDKDKERFKEKFGQYLDSQVEGDREGYLKRVLDDVVKNRKMLPIILVDNIDEFSAEYKQKIFQFTQALRRHTNHCLVIFPVTDKSAWSFSKTDLFGIYKSRSFFLPTPSPREVFRKRIDFLKQKLAEDKFQKKEKKGYFSSKGIKISIDNLDGFAQVLENVFVDHDYTSKTIGELTNYNIRRTLLLSQRVITSSVIKIEDLIKSYLNDEPVTTNFTKFMDALMKGDYDAYKQGDNHEIYPIFQVDSEIRQSPLLNLRILTLLSSIHKNSRSVDEKHLDLQSLIDYFDAIGCSESAVEKALASMLEANLIEPYDVSNRELSVKQKLAISYRGMVHLRLASHNSVFFYQMALTTAIVDEDTSLKINSAYKAQTPFPQKVEAIRSMFLDYLIAEDHQHFSIGVELPQYNCQIELINNLNKFLQSPVDNDLVATLGEEYKEGIVKSGVIAVVDYYDASKGFGFTEVEGIDSRIFIHAEKLQEHGIKSLSDGDGILCDLARGPKGIFIQKIHDIEIDSAKVESVKCQIIRLFPERGYGFVKLDGNARTAFFHVSVFPEDKRDQIQLNQKLDVEITPDKKGTSFQVKKILSVVA</sequence>
<accession>A0A0M2R8A3</accession>
<dbReference type="SUPFAM" id="SSF50249">
    <property type="entry name" value="Nucleic acid-binding proteins"/>
    <property type="match status" value="2"/>
</dbReference>
<dbReference type="InterPro" id="IPR002059">
    <property type="entry name" value="CSP_DNA-bd"/>
</dbReference>
<evidence type="ECO:0000313" key="2">
    <source>
        <dbReference type="EMBL" id="KKJ76230.1"/>
    </source>
</evidence>
<dbReference type="Pfam" id="PF00313">
    <property type="entry name" value="CSD"/>
    <property type="match status" value="1"/>
</dbReference>
<dbReference type="PATRIC" id="fig|1549748.8.peg.1656"/>
<dbReference type="RefSeq" id="WP_046508603.1">
    <property type="nucleotide sequence ID" value="NZ_LANI01000021.1"/>
</dbReference>
<gene>
    <name evidence="2" type="ORF">WH95_14530</name>
</gene>
<dbReference type="EMBL" id="LANI01000021">
    <property type="protein sequence ID" value="KKJ76230.1"/>
    <property type="molecule type" value="Genomic_DNA"/>
</dbReference>
<name>A0A0M2R8A3_9PROT</name>
<evidence type="ECO:0000313" key="3">
    <source>
        <dbReference type="Proteomes" id="UP000034491"/>
    </source>
</evidence>
<reference evidence="2 3" key="1">
    <citation type="submission" date="2015-03" db="EMBL/GenBank/DDBJ databases">
        <title>Genome sequence of Kiloniella sp. P1-1, isolated from the gut microflora of Pacific white shrimp, Penaeus vannamei.</title>
        <authorList>
            <person name="Shao Z."/>
            <person name="Wang L."/>
            <person name="Li X."/>
        </authorList>
    </citation>
    <scope>NUCLEOTIDE SEQUENCE [LARGE SCALE GENOMIC DNA]</scope>
    <source>
        <strain evidence="2 3">P1-1</strain>
    </source>
</reference>
<dbReference type="Proteomes" id="UP000034491">
    <property type="component" value="Unassembled WGS sequence"/>
</dbReference>
<dbReference type="Gene3D" id="2.40.50.140">
    <property type="entry name" value="Nucleic acid-binding proteins"/>
    <property type="match status" value="2"/>
</dbReference>
<comment type="caution">
    <text evidence="2">The sequence shown here is derived from an EMBL/GenBank/DDBJ whole genome shotgun (WGS) entry which is preliminary data.</text>
</comment>
<dbReference type="AlphaFoldDB" id="A0A0M2R8A3"/>
<protein>
    <submittedName>
        <fullName evidence="2">ATPase</fullName>
    </submittedName>
</protein>
<dbReference type="Gene3D" id="3.40.50.300">
    <property type="entry name" value="P-loop containing nucleotide triphosphate hydrolases"/>
    <property type="match status" value="1"/>
</dbReference>
<dbReference type="SMART" id="SM00382">
    <property type="entry name" value="AAA"/>
    <property type="match status" value="1"/>
</dbReference>
<keyword evidence="3" id="KW-1185">Reference proteome</keyword>
<dbReference type="InterPro" id="IPR012340">
    <property type="entry name" value="NA-bd_OB-fold"/>
</dbReference>
<dbReference type="CDD" id="cd04458">
    <property type="entry name" value="CSP_CDS"/>
    <property type="match status" value="1"/>
</dbReference>
<dbReference type="OrthoDB" id="6627169at2"/>
<evidence type="ECO:0000259" key="1">
    <source>
        <dbReference type="SMART" id="SM00382"/>
    </source>
</evidence>